<organism evidence="2 3">
    <name type="scientific">Pararge aegeria aegeria</name>
    <dbReference type="NCBI Taxonomy" id="348720"/>
    <lineage>
        <taxon>Eukaryota</taxon>
        <taxon>Metazoa</taxon>
        <taxon>Ecdysozoa</taxon>
        <taxon>Arthropoda</taxon>
        <taxon>Hexapoda</taxon>
        <taxon>Insecta</taxon>
        <taxon>Pterygota</taxon>
        <taxon>Neoptera</taxon>
        <taxon>Endopterygota</taxon>
        <taxon>Lepidoptera</taxon>
        <taxon>Glossata</taxon>
        <taxon>Ditrysia</taxon>
        <taxon>Papilionoidea</taxon>
        <taxon>Nymphalidae</taxon>
        <taxon>Satyrinae</taxon>
        <taxon>Satyrini</taxon>
        <taxon>Parargina</taxon>
        <taxon>Pararge</taxon>
    </lineage>
</organism>
<keyword evidence="3" id="KW-1185">Reference proteome</keyword>
<proteinExistence type="predicted"/>
<feature type="region of interest" description="Disordered" evidence="1">
    <location>
        <begin position="133"/>
        <end position="167"/>
    </location>
</feature>
<evidence type="ECO:0000256" key="1">
    <source>
        <dbReference type="SAM" id="MobiDB-lite"/>
    </source>
</evidence>
<feature type="compositionally biased region" description="Basic residues" evidence="1">
    <location>
        <begin position="142"/>
        <end position="158"/>
    </location>
</feature>
<gene>
    <name evidence="2" type="primary">jg11972</name>
    <name evidence="2" type="ORF">PAEG_LOCUS23125</name>
</gene>
<name>A0A8S4S910_9NEOP</name>
<sequence>MSGRENARAMQLEPYLRRPPNDGQRSLCWGFRAKHRRHSVFAGEDEVPDFLRHPDEDTIHGHGHVRTNHRPISPPNSDVRLSRGRRRGRRSHGKNETLPEESSFLCEPDLSSEILVKDCSYIENFFEVNRQDEDTKTDGDKKPRRRNSGRKSRRKKNKISPAKDMLPNAAWHETVDLPETLNNQSAIPKICDEKIGKNVNDLKADEDYKKSKRKDNVDSNGKDKKDAFADRVYNVIDKLEKVGIKDDMYLAGDFNAEDLESDFFYSSDDMDEFCDDT</sequence>
<dbReference type="OrthoDB" id="248233at2759"/>
<comment type="caution">
    <text evidence="2">The sequence shown here is derived from an EMBL/GenBank/DDBJ whole genome shotgun (WGS) entry which is preliminary data.</text>
</comment>
<reference evidence="2" key="1">
    <citation type="submission" date="2022-03" db="EMBL/GenBank/DDBJ databases">
        <authorList>
            <person name="Lindestad O."/>
        </authorList>
    </citation>
    <scope>NUCLEOTIDE SEQUENCE</scope>
</reference>
<dbReference type="EMBL" id="CAKXAJ010026116">
    <property type="protein sequence ID" value="CAH2257154.1"/>
    <property type="molecule type" value="Genomic_DNA"/>
</dbReference>
<feature type="compositionally biased region" description="Basic residues" evidence="1">
    <location>
        <begin position="82"/>
        <end position="92"/>
    </location>
</feature>
<accession>A0A8S4S910</accession>
<dbReference type="AlphaFoldDB" id="A0A8S4S910"/>
<feature type="region of interest" description="Disordered" evidence="1">
    <location>
        <begin position="1"/>
        <end position="22"/>
    </location>
</feature>
<feature type="region of interest" description="Disordered" evidence="1">
    <location>
        <begin position="57"/>
        <end position="103"/>
    </location>
</feature>
<evidence type="ECO:0000313" key="2">
    <source>
        <dbReference type="EMBL" id="CAH2257154.1"/>
    </source>
</evidence>
<dbReference type="Proteomes" id="UP000838756">
    <property type="component" value="Unassembled WGS sequence"/>
</dbReference>
<protein>
    <submittedName>
        <fullName evidence="2">Jg11972 protein</fullName>
    </submittedName>
</protein>
<evidence type="ECO:0000313" key="3">
    <source>
        <dbReference type="Proteomes" id="UP000838756"/>
    </source>
</evidence>